<feature type="transmembrane region" description="Helical" evidence="2">
    <location>
        <begin position="12"/>
        <end position="34"/>
    </location>
</feature>
<gene>
    <name evidence="3" type="ORF">SAMN05216234_1118</name>
</gene>
<keyword evidence="4" id="KW-1185">Reference proteome</keyword>
<dbReference type="InterPro" id="IPR003425">
    <property type="entry name" value="CCB3/YggT"/>
</dbReference>
<name>A0A1I5NKS7_9BACT</name>
<dbReference type="PANTHER" id="PTHR33219">
    <property type="entry name" value="YLMG HOMOLOG PROTEIN 2, CHLOROPLASTIC"/>
    <property type="match status" value="1"/>
</dbReference>
<dbReference type="RefSeq" id="WP_092911824.1">
    <property type="nucleotide sequence ID" value="NZ_FOXB01000011.1"/>
</dbReference>
<evidence type="ECO:0000256" key="2">
    <source>
        <dbReference type="SAM" id="Phobius"/>
    </source>
</evidence>
<sequence length="97" mass="11100">MILSTLIQAIAQILHMVISIYIWVVIIAALITWVRPDPFNPIVQTLYRLTEPVYAWVRRYIPTTVGGIDLAPLIIIFGLQFIDLFFVKLLFQLSASL</sequence>
<protein>
    <submittedName>
        <fullName evidence="3">YggT family protein</fullName>
    </submittedName>
</protein>
<dbReference type="Pfam" id="PF02325">
    <property type="entry name" value="CCB3_YggT"/>
    <property type="match status" value="1"/>
</dbReference>
<dbReference type="AlphaFoldDB" id="A0A1I5NKS7"/>
<reference evidence="3 4" key="1">
    <citation type="submission" date="2016-10" db="EMBL/GenBank/DDBJ databases">
        <authorList>
            <person name="de Groot N.N."/>
        </authorList>
    </citation>
    <scope>NUCLEOTIDE SEQUENCE [LARGE SCALE GENOMIC DNA]</scope>
    <source>
        <strain evidence="3 4">EP1-55-1</strain>
    </source>
</reference>
<organism evidence="3 4">
    <name type="scientific">Hydrogenimonas thermophila</name>
    <dbReference type="NCBI Taxonomy" id="223786"/>
    <lineage>
        <taxon>Bacteria</taxon>
        <taxon>Pseudomonadati</taxon>
        <taxon>Campylobacterota</taxon>
        <taxon>Epsilonproteobacteria</taxon>
        <taxon>Campylobacterales</taxon>
        <taxon>Hydrogenimonadaceae</taxon>
        <taxon>Hydrogenimonas</taxon>
    </lineage>
</organism>
<dbReference type="EMBL" id="FOXB01000011">
    <property type="protein sequence ID" value="SFP22399.1"/>
    <property type="molecule type" value="Genomic_DNA"/>
</dbReference>
<dbReference type="Proteomes" id="UP000199227">
    <property type="component" value="Unassembled WGS sequence"/>
</dbReference>
<evidence type="ECO:0000313" key="3">
    <source>
        <dbReference type="EMBL" id="SFP22399.1"/>
    </source>
</evidence>
<dbReference type="STRING" id="223786.SAMN05216234_1118"/>
<evidence type="ECO:0000313" key="4">
    <source>
        <dbReference type="Proteomes" id="UP000199227"/>
    </source>
</evidence>
<dbReference type="GO" id="GO:0016020">
    <property type="term" value="C:membrane"/>
    <property type="evidence" value="ECO:0007669"/>
    <property type="project" value="InterPro"/>
</dbReference>
<keyword evidence="2" id="KW-1133">Transmembrane helix</keyword>
<dbReference type="OrthoDB" id="47652at2"/>
<evidence type="ECO:0000256" key="1">
    <source>
        <dbReference type="ARBA" id="ARBA00010894"/>
    </source>
</evidence>
<feature type="transmembrane region" description="Helical" evidence="2">
    <location>
        <begin position="70"/>
        <end position="91"/>
    </location>
</feature>
<proteinExistence type="inferred from homology"/>
<accession>A0A1I5NKS7</accession>
<keyword evidence="2" id="KW-0472">Membrane</keyword>
<keyword evidence="2" id="KW-0812">Transmembrane</keyword>
<dbReference type="PANTHER" id="PTHR33219:SF14">
    <property type="entry name" value="PROTEIN COFACTOR ASSEMBLY OF COMPLEX C SUBUNIT B CCB3, CHLOROPLASTIC-RELATED"/>
    <property type="match status" value="1"/>
</dbReference>
<comment type="similarity">
    <text evidence="1">Belongs to the YggT family.</text>
</comment>